<reference evidence="2 3" key="1">
    <citation type="submission" date="2018-08" db="EMBL/GenBank/DDBJ databases">
        <title>Achromobacter xylosoxidans Genome sequencing and assembly.</title>
        <authorList>
            <person name="Wang R."/>
            <person name="Rensing C."/>
            <person name="Li Y."/>
        </authorList>
    </citation>
    <scope>NUCLEOTIDE SEQUENCE [LARGE SCALE GENOMIC DNA]</scope>
    <source>
        <strain evidence="2 3">GD003A</strain>
    </source>
</reference>
<feature type="transmembrane region" description="Helical" evidence="1">
    <location>
        <begin position="643"/>
        <end position="676"/>
    </location>
</feature>
<keyword evidence="1" id="KW-1133">Transmembrane helix</keyword>
<evidence type="ECO:0000256" key="1">
    <source>
        <dbReference type="SAM" id="Phobius"/>
    </source>
</evidence>
<evidence type="ECO:0000313" key="2">
    <source>
        <dbReference type="EMBL" id="RPJ89754.1"/>
    </source>
</evidence>
<feature type="transmembrane region" description="Helical" evidence="1">
    <location>
        <begin position="587"/>
        <end position="608"/>
    </location>
</feature>
<feature type="transmembrane region" description="Helical" evidence="1">
    <location>
        <begin position="899"/>
        <end position="917"/>
    </location>
</feature>
<feature type="transmembrane region" description="Helical" evidence="1">
    <location>
        <begin position="923"/>
        <end position="941"/>
    </location>
</feature>
<feature type="transmembrane region" description="Helical" evidence="1">
    <location>
        <begin position="221"/>
        <end position="240"/>
    </location>
</feature>
<accession>A0A424W8Y4</accession>
<comment type="caution">
    <text evidence="2">The sequence shown here is derived from an EMBL/GenBank/DDBJ whole genome shotgun (WGS) entry which is preliminary data.</text>
</comment>
<feature type="transmembrane region" description="Helical" evidence="1">
    <location>
        <begin position="537"/>
        <end position="555"/>
    </location>
</feature>
<feature type="transmembrane region" description="Helical" evidence="1">
    <location>
        <begin position="195"/>
        <end position="214"/>
    </location>
</feature>
<feature type="transmembrane region" description="Helical" evidence="1">
    <location>
        <begin position="495"/>
        <end position="517"/>
    </location>
</feature>
<proteinExistence type="predicted"/>
<protein>
    <submittedName>
        <fullName evidence="2">Uncharacterized protein</fullName>
    </submittedName>
</protein>
<keyword evidence="1" id="KW-0472">Membrane</keyword>
<feature type="transmembrane region" description="Helical" evidence="1">
    <location>
        <begin position="615"/>
        <end position="637"/>
    </location>
</feature>
<dbReference type="Proteomes" id="UP000285324">
    <property type="component" value="Unassembled WGS sequence"/>
</dbReference>
<dbReference type="EMBL" id="QVXO01000036">
    <property type="protein sequence ID" value="RPJ89754.1"/>
    <property type="molecule type" value="Genomic_DNA"/>
</dbReference>
<feature type="transmembrane region" description="Helical" evidence="1">
    <location>
        <begin position="683"/>
        <end position="706"/>
    </location>
</feature>
<dbReference type="AlphaFoldDB" id="A0A424W8Y4"/>
<feature type="transmembrane region" description="Helical" evidence="1">
    <location>
        <begin position="53"/>
        <end position="74"/>
    </location>
</feature>
<keyword evidence="1" id="KW-0812">Transmembrane</keyword>
<organism evidence="2 3">
    <name type="scientific">Alcaligenes xylosoxydans xylosoxydans</name>
    <name type="common">Achromobacter xylosoxidans</name>
    <dbReference type="NCBI Taxonomy" id="85698"/>
    <lineage>
        <taxon>Bacteria</taxon>
        <taxon>Pseudomonadati</taxon>
        <taxon>Pseudomonadota</taxon>
        <taxon>Betaproteobacteria</taxon>
        <taxon>Burkholderiales</taxon>
        <taxon>Alcaligenaceae</taxon>
        <taxon>Achromobacter</taxon>
    </lineage>
</organism>
<dbReference type="OrthoDB" id="9157357at2"/>
<sequence>MRKFLFAGGLLVVLAGAYVLASGDTLSARGPLVLLALVVLGAILLPNREWPPLGMLAFPAIVAVLSALAFWQAAPSVSTYPTVTLTVTGEKHPAALAAEVWMAGLGQPSQELSVKGFDGWASRGNAVVGFESTEKTIRVPGRWSEGAVIRFGKGPYSGVVEVATDGQRSRIDLYSPTPDSVDVALPKPVAAPISVPFRALSTFLFAWALFLLCARTAKKPLSFRYCVAYAAILTGILAWLSTAHMSAAGDVELLLVDVGAATEKTGDATAFLGTGAGYAERLPLPIGNYANQAFVVSRDAAALTLRTNIAPLAIWKQEGGGGAVATSLTCSPDRPLVAEFATHRQVSVQGVMSAGTEFVVAAPNLPAGKDGASAAGRRFLVCWPYEDGMLVAWSSAYLKYGAWTGPVGAIERVRINVPGAPAAVLRLSSSSLTFASLHSLWADEFAYPRISSPLSHADQARRFATSLIAGLCVLLLLPLGEVYKLLRMPRDRVQGSAAGCCLAIIVTWALFTIGVTWPGIIGWDAISPFIQHGTGGMALWYGVGYPLYISAMLNLGGPELSLLLKVLLVGVATLWVAVRSLHAGVKGWLVCAYLAGMPLLTGTTMVAATELRDAVNGVALSAFGIYAFALLIRYRSIGSSLPALQYCLLAIFGAMAVLLRTDNVVFVGTLLAGFALGRGWRRTLPACLAIAVLWMGVTPAVVRYVMDSGDGGQGEMRLYKQSAFVNPLVGMLRGDFLTPDERAELSATLNKVLKVDYSIEHWTPSDVVYWHQTEKGQGTPEILAELQKAFFMNAIKHPVEFATLRTITSLKALGMDAASAWLAQKYIDRPFVQPPYFDHLAGKDAHWQSMVVLAGYRPPAHLFPEMTTKVHSWYERIALGGPQVLFALVLLFGFRRFPATALLAAALLLRVAVFWLMQPASVFLYLAELQILGTLLPLLAWTEWRLRSAEGHRAH</sequence>
<feature type="transmembrane region" description="Helical" evidence="1">
    <location>
        <begin position="873"/>
        <end position="892"/>
    </location>
</feature>
<feature type="transmembrane region" description="Helical" evidence="1">
    <location>
        <begin position="463"/>
        <end position="483"/>
    </location>
</feature>
<name>A0A424W8Y4_ALCXX</name>
<evidence type="ECO:0000313" key="3">
    <source>
        <dbReference type="Proteomes" id="UP000285324"/>
    </source>
</evidence>
<gene>
    <name evidence="2" type="ORF">DY367_21280</name>
</gene>
<feature type="transmembrane region" description="Helical" evidence="1">
    <location>
        <begin position="31"/>
        <end position="46"/>
    </location>
</feature>
<feature type="transmembrane region" description="Helical" evidence="1">
    <location>
        <begin position="562"/>
        <end position="581"/>
    </location>
</feature>